<dbReference type="RefSeq" id="WP_134673014.1">
    <property type="nucleotide sequence ID" value="NZ_SPUH01000001.1"/>
</dbReference>
<keyword evidence="2" id="KW-1185">Reference proteome</keyword>
<proteinExistence type="predicted"/>
<accession>A0A4Z1RA85</accession>
<evidence type="ECO:0000313" key="2">
    <source>
        <dbReference type="Proteomes" id="UP000298681"/>
    </source>
</evidence>
<sequence>MNRRRAVALVVIVALLLVALAALRWTMRAETVGRFLLDMAGDAAGLEIEAAEFEYRLRGTPELVAHGVVARVPGNPSPLLSAERVLLSVPWATLRARGAVLDVQRLELDAPVLDLPAFQRWWAQRPAGDGAAPAFVDGIGIVDGRIDADGWRLEALDVDLPRFAMDAPLRAHARGRYVAPSLRAPFDLHMAMTRVAARAGIGIAGTATPATTGWRLPAWLRLSGHLDTRDGRIAVQRTTLALRGRLQLADATHPLVTGIAGDLLLAGGGLRIEPLAVSLRGQGLLPQLRAGGNLVLHDGLALALDGSIDEWPAAWPLLPPPLDRVEGPTPFALGYDGATDLSAPLALRLARADARFEGRVRLDAIGGWLDQLDAGTPLPPVTGTLHAPALEIPGATLHGVEIRIHDEPVDDDRARDD</sequence>
<organism evidence="1 2">
    <name type="scientific">Luteimonas yindakuii</name>
    <dbReference type="NCBI Taxonomy" id="2565782"/>
    <lineage>
        <taxon>Bacteria</taxon>
        <taxon>Pseudomonadati</taxon>
        <taxon>Pseudomonadota</taxon>
        <taxon>Gammaproteobacteria</taxon>
        <taxon>Lysobacterales</taxon>
        <taxon>Lysobacteraceae</taxon>
        <taxon>Luteimonas</taxon>
    </lineage>
</organism>
<evidence type="ECO:0000313" key="1">
    <source>
        <dbReference type="EMBL" id="TKS53628.1"/>
    </source>
</evidence>
<evidence type="ECO:0008006" key="3">
    <source>
        <dbReference type="Google" id="ProtNLM"/>
    </source>
</evidence>
<dbReference type="AlphaFoldDB" id="A0A4Z1RA85"/>
<comment type="caution">
    <text evidence="1">The sequence shown here is derived from an EMBL/GenBank/DDBJ whole genome shotgun (WGS) entry which is preliminary data.</text>
</comment>
<dbReference type="EMBL" id="SPUH01000001">
    <property type="protein sequence ID" value="TKS53628.1"/>
    <property type="molecule type" value="Genomic_DNA"/>
</dbReference>
<dbReference type="Proteomes" id="UP000298681">
    <property type="component" value="Unassembled WGS sequence"/>
</dbReference>
<name>A0A4Z1RA85_9GAMM</name>
<gene>
    <name evidence="1" type="ORF">E4582_01790</name>
</gene>
<protein>
    <recommendedName>
        <fullName evidence="3">AsmA family protein</fullName>
    </recommendedName>
</protein>
<reference evidence="1 2" key="1">
    <citation type="submission" date="2019-01" db="EMBL/GenBank/DDBJ databases">
        <authorList>
            <person name="Zhang S."/>
        </authorList>
    </citation>
    <scope>NUCLEOTIDE SEQUENCE [LARGE SCALE GENOMIC DNA]</scope>
    <source>
        <strain evidence="1 2">1626</strain>
    </source>
</reference>